<name>F4SAW3_MELLP</name>
<dbReference type="GeneID" id="18925081"/>
<evidence type="ECO:0000313" key="2">
    <source>
        <dbReference type="EMBL" id="EGF98176.1"/>
    </source>
</evidence>
<dbReference type="Proteomes" id="UP000001072">
    <property type="component" value="Unassembled WGS sequence"/>
</dbReference>
<dbReference type="EMBL" id="GL883182">
    <property type="protein sequence ID" value="EGF98176.1"/>
    <property type="molecule type" value="Genomic_DNA"/>
</dbReference>
<dbReference type="AlphaFoldDB" id="F4SAW3"/>
<evidence type="ECO:0000256" key="1">
    <source>
        <dbReference type="SAM" id="MobiDB-lite"/>
    </source>
</evidence>
<protein>
    <submittedName>
        <fullName evidence="2">Uncharacterized protein</fullName>
    </submittedName>
</protein>
<accession>F4SAW3</accession>
<sequence length="276" mass="30524">MLLVLVIPVPEGIFPTPNLSHSTSPSSNLKPSKAGIRSIEKKPVDLVGPATSSCTGLPHEQPLTDPQSFAWANEMASSETERQSTSKKRTPVPQPVKNSSNNIAKHQKKVTFIHASPSQSTDTSVKCIPTSEIGDADDRQTEFYPLENSYTTKLTSTSSPIPKSGQPYINAALLSHRHKKHHTPPMSPKPSSEIQSNTLISLTTDEDFTSQERKIPQPRDLMEFSDLDLFETENTLVGRDIPPITNTPQMVSGVDIFLLERQREEKVSYGQYSYIV</sequence>
<proteinExistence type="predicted"/>
<feature type="region of interest" description="Disordered" evidence="1">
    <location>
        <begin position="15"/>
        <end position="103"/>
    </location>
</feature>
<dbReference type="OrthoDB" id="10337772at2759"/>
<keyword evidence="3" id="KW-1185">Reference proteome</keyword>
<reference evidence="3" key="1">
    <citation type="journal article" date="2011" name="Proc. Natl. Acad. Sci. U.S.A.">
        <title>Obligate biotrophy features unraveled by the genomic analysis of rust fungi.</title>
        <authorList>
            <person name="Duplessis S."/>
            <person name="Cuomo C.A."/>
            <person name="Lin Y.-C."/>
            <person name="Aerts A."/>
            <person name="Tisserant E."/>
            <person name="Veneault-Fourrey C."/>
            <person name="Joly D.L."/>
            <person name="Hacquard S."/>
            <person name="Amselem J."/>
            <person name="Cantarel B.L."/>
            <person name="Chiu R."/>
            <person name="Coutinho P.M."/>
            <person name="Feau N."/>
            <person name="Field M."/>
            <person name="Frey P."/>
            <person name="Gelhaye E."/>
            <person name="Goldberg J."/>
            <person name="Grabherr M.G."/>
            <person name="Kodira C.D."/>
            <person name="Kohler A."/>
            <person name="Kuees U."/>
            <person name="Lindquist E.A."/>
            <person name="Lucas S.M."/>
            <person name="Mago R."/>
            <person name="Mauceli E."/>
            <person name="Morin E."/>
            <person name="Murat C."/>
            <person name="Pangilinan J.L."/>
            <person name="Park R."/>
            <person name="Pearson M."/>
            <person name="Quesneville H."/>
            <person name="Rouhier N."/>
            <person name="Sakthikumar S."/>
            <person name="Salamov A.A."/>
            <person name="Schmutz J."/>
            <person name="Selles B."/>
            <person name="Shapiro H."/>
            <person name="Tanguay P."/>
            <person name="Tuskan G.A."/>
            <person name="Henrissat B."/>
            <person name="Van de Peer Y."/>
            <person name="Rouze P."/>
            <person name="Ellis J.G."/>
            <person name="Dodds P.N."/>
            <person name="Schein J.E."/>
            <person name="Zhong S."/>
            <person name="Hamelin R.C."/>
            <person name="Grigoriev I.V."/>
            <person name="Szabo L.J."/>
            <person name="Martin F."/>
        </authorList>
    </citation>
    <scope>NUCLEOTIDE SEQUENCE [LARGE SCALE GENOMIC DNA]</scope>
    <source>
        <strain evidence="3">98AG31 / pathotype 3-4-7</strain>
    </source>
</reference>
<gene>
    <name evidence="2" type="ORF">MELLADRAFT_113731</name>
</gene>
<organism evidence="3">
    <name type="scientific">Melampsora larici-populina (strain 98AG31 / pathotype 3-4-7)</name>
    <name type="common">Poplar leaf rust fungus</name>
    <dbReference type="NCBI Taxonomy" id="747676"/>
    <lineage>
        <taxon>Eukaryota</taxon>
        <taxon>Fungi</taxon>
        <taxon>Dikarya</taxon>
        <taxon>Basidiomycota</taxon>
        <taxon>Pucciniomycotina</taxon>
        <taxon>Pucciniomycetes</taxon>
        <taxon>Pucciniales</taxon>
        <taxon>Melampsoraceae</taxon>
        <taxon>Melampsora</taxon>
    </lineage>
</organism>
<dbReference type="KEGG" id="mlr:MELLADRAFT_113731"/>
<feature type="compositionally biased region" description="Polar residues" evidence="1">
    <location>
        <begin position="17"/>
        <end position="30"/>
    </location>
</feature>
<evidence type="ECO:0000313" key="3">
    <source>
        <dbReference type="Proteomes" id="UP000001072"/>
    </source>
</evidence>
<dbReference type="InParanoid" id="F4SAW3"/>
<dbReference type="HOGENOM" id="CLU_1008598_0_0_1"/>
<dbReference type="RefSeq" id="XP_007418544.1">
    <property type="nucleotide sequence ID" value="XM_007418482.1"/>
</dbReference>
<dbReference type="VEuPathDB" id="FungiDB:MELLADRAFT_113731"/>